<dbReference type="Proteomes" id="UP001529510">
    <property type="component" value="Unassembled WGS sequence"/>
</dbReference>
<sequence length="52" mass="5930">MARRSVLRDSSRDQQNTEHRVLEERADHRPSGLDTGRVHRELHLATADAPAD</sequence>
<evidence type="ECO:0000313" key="2">
    <source>
        <dbReference type="EMBL" id="KAL0187489.1"/>
    </source>
</evidence>
<dbReference type="AlphaFoldDB" id="A0ABD0QMM7"/>
<accession>A0ABD0QMM7</accession>
<feature type="region of interest" description="Disordered" evidence="1">
    <location>
        <begin position="1"/>
        <end position="52"/>
    </location>
</feature>
<proteinExistence type="predicted"/>
<evidence type="ECO:0000256" key="1">
    <source>
        <dbReference type="SAM" id="MobiDB-lite"/>
    </source>
</evidence>
<dbReference type="EMBL" id="JAMKFB020000008">
    <property type="protein sequence ID" value="KAL0187489.1"/>
    <property type="molecule type" value="Genomic_DNA"/>
</dbReference>
<name>A0ABD0QMM7_CIRMR</name>
<protein>
    <submittedName>
        <fullName evidence="2">Uncharacterized protein</fullName>
    </submittedName>
</protein>
<comment type="caution">
    <text evidence="2">The sequence shown here is derived from an EMBL/GenBank/DDBJ whole genome shotgun (WGS) entry which is preliminary data.</text>
</comment>
<feature type="non-terminal residue" evidence="2">
    <location>
        <position position="52"/>
    </location>
</feature>
<keyword evidence="3" id="KW-1185">Reference proteome</keyword>
<gene>
    <name evidence="2" type="ORF">M9458_019159</name>
</gene>
<organism evidence="2 3">
    <name type="scientific">Cirrhinus mrigala</name>
    <name type="common">Mrigala</name>
    <dbReference type="NCBI Taxonomy" id="683832"/>
    <lineage>
        <taxon>Eukaryota</taxon>
        <taxon>Metazoa</taxon>
        <taxon>Chordata</taxon>
        <taxon>Craniata</taxon>
        <taxon>Vertebrata</taxon>
        <taxon>Euteleostomi</taxon>
        <taxon>Actinopterygii</taxon>
        <taxon>Neopterygii</taxon>
        <taxon>Teleostei</taxon>
        <taxon>Ostariophysi</taxon>
        <taxon>Cypriniformes</taxon>
        <taxon>Cyprinidae</taxon>
        <taxon>Labeoninae</taxon>
        <taxon>Labeonini</taxon>
        <taxon>Cirrhinus</taxon>
    </lineage>
</organism>
<reference evidence="2 3" key="1">
    <citation type="submission" date="2024-05" db="EMBL/GenBank/DDBJ databases">
        <title>Genome sequencing and assembly of Indian major carp, Cirrhinus mrigala (Hamilton, 1822).</title>
        <authorList>
            <person name="Mohindra V."/>
            <person name="Chowdhury L.M."/>
            <person name="Lal K."/>
            <person name="Jena J.K."/>
        </authorList>
    </citation>
    <scope>NUCLEOTIDE SEQUENCE [LARGE SCALE GENOMIC DNA]</scope>
    <source>
        <strain evidence="2">CM1030</strain>
        <tissue evidence="2">Blood</tissue>
    </source>
</reference>
<feature type="compositionally biased region" description="Basic and acidic residues" evidence="1">
    <location>
        <begin position="1"/>
        <end position="43"/>
    </location>
</feature>
<evidence type="ECO:0000313" key="3">
    <source>
        <dbReference type="Proteomes" id="UP001529510"/>
    </source>
</evidence>